<dbReference type="SUPFAM" id="SSF54160">
    <property type="entry name" value="Chromo domain-like"/>
    <property type="match status" value="1"/>
</dbReference>
<gene>
    <name evidence="4" type="ORF">Ctob_011356</name>
</gene>
<feature type="region of interest" description="Disordered" evidence="2">
    <location>
        <begin position="1"/>
        <end position="21"/>
    </location>
</feature>
<evidence type="ECO:0000313" key="4">
    <source>
        <dbReference type="EMBL" id="KOO27843.1"/>
    </source>
</evidence>
<evidence type="ECO:0000256" key="2">
    <source>
        <dbReference type="SAM" id="MobiDB-lite"/>
    </source>
</evidence>
<evidence type="ECO:0000313" key="5">
    <source>
        <dbReference type="Proteomes" id="UP000037460"/>
    </source>
</evidence>
<dbReference type="Proteomes" id="UP000037460">
    <property type="component" value="Unassembled WGS sequence"/>
</dbReference>
<dbReference type="PROSITE" id="PS50013">
    <property type="entry name" value="CHROMO_2"/>
    <property type="match status" value="1"/>
</dbReference>
<comment type="caution">
    <text evidence="4">The sequence shown here is derived from an EMBL/GenBank/DDBJ whole genome shotgun (WGS) entry which is preliminary data.</text>
</comment>
<dbReference type="Gene3D" id="2.40.50.40">
    <property type="match status" value="1"/>
</dbReference>
<sequence length="247" mass="26810">MSCQELEPKEPKDKDRSALVRLDLKSTREALDATDNQRKQPADRLHDWLMLMAEHVEHAQADEKALRVKLDRELSDAAVGAAKAVGTTSVAATLKQRQKLQRQIDGARSRVHEVKDLVRTALAHHFLSALQGRLISQSAYAFSKWADAVGMECPAAMSAASGIIAHISATGDTGVDDGGGTRLRRTSAFASHTAEAVLAQRGQGQVLEYQVKWRGFSDPRGTTWELASQLHGVAGFDEALVSFQASA</sequence>
<protein>
    <recommendedName>
        <fullName evidence="3">Chromo domain-containing protein</fullName>
    </recommendedName>
</protein>
<proteinExistence type="predicted"/>
<keyword evidence="5" id="KW-1185">Reference proteome</keyword>
<keyword evidence="1" id="KW-0175">Coiled coil</keyword>
<accession>A0A0M0JNK6</accession>
<feature type="coiled-coil region" evidence="1">
    <location>
        <begin position="90"/>
        <end position="117"/>
    </location>
</feature>
<dbReference type="AlphaFoldDB" id="A0A0M0JNK6"/>
<dbReference type="InterPro" id="IPR000953">
    <property type="entry name" value="Chromo/chromo_shadow_dom"/>
</dbReference>
<evidence type="ECO:0000256" key="1">
    <source>
        <dbReference type="SAM" id="Coils"/>
    </source>
</evidence>
<dbReference type="OrthoDB" id="433924at2759"/>
<evidence type="ECO:0000259" key="3">
    <source>
        <dbReference type="PROSITE" id="PS50013"/>
    </source>
</evidence>
<feature type="domain" description="Chromo" evidence="3">
    <location>
        <begin position="192"/>
        <end position="247"/>
    </location>
</feature>
<name>A0A0M0JNK6_9EUKA</name>
<dbReference type="InterPro" id="IPR016197">
    <property type="entry name" value="Chromo-like_dom_sf"/>
</dbReference>
<reference evidence="5" key="1">
    <citation type="journal article" date="2015" name="PLoS Genet.">
        <title>Genome Sequence and Transcriptome Analyses of Chrysochromulina tobin: Metabolic Tools for Enhanced Algal Fitness in the Prominent Order Prymnesiales (Haptophyceae).</title>
        <authorList>
            <person name="Hovde B.T."/>
            <person name="Deodato C.R."/>
            <person name="Hunsperger H.M."/>
            <person name="Ryken S.A."/>
            <person name="Yost W."/>
            <person name="Jha R.K."/>
            <person name="Patterson J."/>
            <person name="Monnat R.J. Jr."/>
            <person name="Barlow S.B."/>
            <person name="Starkenburg S.R."/>
            <person name="Cattolico R.A."/>
        </authorList>
    </citation>
    <scope>NUCLEOTIDE SEQUENCE</scope>
    <source>
        <strain evidence="5">CCMP291</strain>
    </source>
</reference>
<dbReference type="EMBL" id="JWZX01002656">
    <property type="protein sequence ID" value="KOO27843.1"/>
    <property type="molecule type" value="Genomic_DNA"/>
</dbReference>
<dbReference type="CDD" id="cd00024">
    <property type="entry name" value="CD_CSD"/>
    <property type="match status" value="1"/>
</dbReference>
<organism evidence="4 5">
    <name type="scientific">Chrysochromulina tobinii</name>
    <dbReference type="NCBI Taxonomy" id="1460289"/>
    <lineage>
        <taxon>Eukaryota</taxon>
        <taxon>Haptista</taxon>
        <taxon>Haptophyta</taxon>
        <taxon>Prymnesiophyceae</taxon>
        <taxon>Prymnesiales</taxon>
        <taxon>Chrysochromulinaceae</taxon>
        <taxon>Chrysochromulina</taxon>
    </lineage>
</organism>